<sequence length="171" mass="18537">MADGGGPTEQDRSEGMPSLSEAPNVRGKSPLVTLGLFQSDPPSGRNPKPPLPQKRICTQPHPKPQPNPKNSLNEQHHASLAGLFCDRSSTNVWKNRVKVAVGTAPAVHVGKIDLSALPPRRGKRSYLCHVRSASLDICVNNRLIKTRTTSCQRKTRIALSACALPVRCTTH</sequence>
<keyword evidence="3" id="KW-1185">Reference proteome</keyword>
<evidence type="ECO:0000313" key="3">
    <source>
        <dbReference type="Proteomes" id="UP000291121"/>
    </source>
</evidence>
<dbReference type="AlphaFoldDB" id="A0A4P6G6E4"/>
<reference evidence="2 3" key="1">
    <citation type="submission" date="2017-11" db="EMBL/GenBank/DDBJ databases">
        <title>Genome sequence of Pseudomonas arsenicoxydans ACM1.</title>
        <authorList>
            <person name="Nascimento F.X."/>
        </authorList>
    </citation>
    <scope>NUCLEOTIDE SEQUENCE [LARGE SCALE GENOMIC DNA]</scope>
    <source>
        <strain evidence="2 3">ACM1</strain>
    </source>
</reference>
<accession>A0A4P6G6E4</accession>
<feature type="region of interest" description="Disordered" evidence="1">
    <location>
        <begin position="1"/>
        <end position="73"/>
    </location>
</feature>
<evidence type="ECO:0000313" key="2">
    <source>
        <dbReference type="EMBL" id="QAY87149.1"/>
    </source>
</evidence>
<dbReference type="EMBL" id="CP024767">
    <property type="protein sequence ID" value="QAY87149.1"/>
    <property type="molecule type" value="Genomic_DNA"/>
</dbReference>
<name>A0A4P6G6E4_9PSED</name>
<proteinExistence type="predicted"/>
<gene>
    <name evidence="2" type="ORF">CUN61_25805</name>
</gene>
<evidence type="ECO:0000256" key="1">
    <source>
        <dbReference type="SAM" id="MobiDB-lite"/>
    </source>
</evidence>
<organism evidence="2 3">
    <name type="scientific">Pseudomonas arsenicoxydans</name>
    <dbReference type="NCBI Taxonomy" id="702115"/>
    <lineage>
        <taxon>Bacteria</taxon>
        <taxon>Pseudomonadati</taxon>
        <taxon>Pseudomonadota</taxon>
        <taxon>Gammaproteobacteria</taxon>
        <taxon>Pseudomonadales</taxon>
        <taxon>Pseudomonadaceae</taxon>
        <taxon>Pseudomonas</taxon>
    </lineage>
</organism>
<dbReference type="Proteomes" id="UP000291121">
    <property type="component" value="Chromosome"/>
</dbReference>
<protein>
    <submittedName>
        <fullName evidence="2">Uncharacterized protein</fullName>
    </submittedName>
</protein>